<dbReference type="Proteomes" id="UP000251075">
    <property type="component" value="Unassembled WGS sequence"/>
</dbReference>
<protein>
    <submittedName>
        <fullName evidence="1">Uncharacterized protein</fullName>
    </submittedName>
</protein>
<proteinExistence type="predicted"/>
<organism evidence="1 2">
    <name type="scientific">Paramagnetospirillum kuznetsovii</name>
    <dbReference type="NCBI Taxonomy" id="2053833"/>
    <lineage>
        <taxon>Bacteria</taxon>
        <taxon>Pseudomonadati</taxon>
        <taxon>Pseudomonadota</taxon>
        <taxon>Alphaproteobacteria</taxon>
        <taxon>Rhodospirillales</taxon>
        <taxon>Magnetospirillaceae</taxon>
        <taxon>Paramagnetospirillum</taxon>
    </lineage>
</organism>
<name>A0A364NT93_9PROT</name>
<comment type="caution">
    <text evidence="1">The sequence shown here is derived from an EMBL/GenBank/DDBJ whole genome shotgun (WGS) entry which is preliminary data.</text>
</comment>
<dbReference type="EMBL" id="PGTO01000027">
    <property type="protein sequence ID" value="RAU20294.1"/>
    <property type="molecule type" value="Genomic_DNA"/>
</dbReference>
<evidence type="ECO:0000313" key="1">
    <source>
        <dbReference type="EMBL" id="RAU20294.1"/>
    </source>
</evidence>
<reference evidence="1 2" key="1">
    <citation type="submission" date="2017-11" db="EMBL/GenBank/DDBJ databases">
        <title>Draft genome sequence of magnetotactic bacterium Magnetospirillum kuznetsovii LBB-42.</title>
        <authorList>
            <person name="Grouzdev D.S."/>
            <person name="Rysina M.S."/>
            <person name="Baslerov R.V."/>
            <person name="Koziaeva V."/>
        </authorList>
    </citation>
    <scope>NUCLEOTIDE SEQUENCE [LARGE SCALE GENOMIC DNA]</scope>
    <source>
        <strain evidence="1 2">LBB-42</strain>
    </source>
</reference>
<evidence type="ECO:0000313" key="2">
    <source>
        <dbReference type="Proteomes" id="UP000251075"/>
    </source>
</evidence>
<keyword evidence="2" id="KW-1185">Reference proteome</keyword>
<accession>A0A364NT93</accession>
<sequence>MVVYMCVHRRDLAPSGAVDLPAQWVPDDGAFCSFLLPEASPARAAVYPSGWSEMIRTNLPIAAETSGARMVSFDLRVKAGSLLLPEEVVRCLNLKDKVLLVGRASHFLILDGALATHLEFMPPIVPIQ</sequence>
<dbReference type="AlphaFoldDB" id="A0A364NT93"/>
<gene>
    <name evidence="1" type="ORF">CU669_19195</name>
</gene>